<dbReference type="InterPro" id="IPR051348">
    <property type="entry name" value="U-box_ubiquitin_ligases"/>
</dbReference>
<dbReference type="Gene3D" id="3.40.50.620">
    <property type="entry name" value="HUPs"/>
    <property type="match status" value="1"/>
</dbReference>
<dbReference type="OMA" id="HEVANMD"/>
<feature type="compositionally biased region" description="Low complexity" evidence="11">
    <location>
        <begin position="207"/>
        <end position="218"/>
    </location>
</feature>
<dbReference type="SUPFAM" id="SSF52402">
    <property type="entry name" value="Adenine nucleotide alpha hydrolases-like"/>
    <property type="match status" value="1"/>
</dbReference>
<keyword evidence="5 9" id="KW-0547">Nucleotide-binding</keyword>
<dbReference type="Gene3D" id="1.10.510.10">
    <property type="entry name" value="Transferase(Phosphotransferase) domain 1"/>
    <property type="match status" value="1"/>
</dbReference>
<dbReference type="Pfam" id="PF04564">
    <property type="entry name" value="U-box"/>
    <property type="match status" value="1"/>
</dbReference>
<evidence type="ECO:0000256" key="2">
    <source>
        <dbReference type="ARBA" id="ARBA00004906"/>
    </source>
</evidence>
<dbReference type="InterPro" id="IPR008271">
    <property type="entry name" value="Ser/Thr_kinase_AS"/>
</dbReference>
<evidence type="ECO:0000256" key="4">
    <source>
        <dbReference type="ARBA" id="ARBA00022679"/>
    </source>
</evidence>
<evidence type="ECO:0000313" key="15">
    <source>
        <dbReference type="Proteomes" id="UP000825935"/>
    </source>
</evidence>
<evidence type="ECO:0000256" key="1">
    <source>
        <dbReference type="ARBA" id="ARBA00000900"/>
    </source>
</evidence>
<comment type="pathway">
    <text evidence="2">Protein modification; protein ubiquitination.</text>
</comment>
<name>A0A8T2UMR7_CERRI</name>
<evidence type="ECO:0000256" key="8">
    <source>
        <dbReference type="ARBA" id="ARBA00022840"/>
    </source>
</evidence>
<dbReference type="GO" id="GO:0005524">
    <property type="term" value="F:ATP binding"/>
    <property type="evidence" value="ECO:0007669"/>
    <property type="project" value="UniProtKB-UniRule"/>
</dbReference>
<comment type="caution">
    <text evidence="14">The sequence shown here is derived from an EMBL/GenBank/DDBJ whole genome shotgun (WGS) entry which is preliminary data.</text>
</comment>
<dbReference type="PROSITE" id="PS50011">
    <property type="entry name" value="PROTEIN_KINASE_DOM"/>
    <property type="match status" value="1"/>
</dbReference>
<evidence type="ECO:0000256" key="5">
    <source>
        <dbReference type="ARBA" id="ARBA00022741"/>
    </source>
</evidence>
<dbReference type="GO" id="GO:0061630">
    <property type="term" value="F:ubiquitin protein ligase activity"/>
    <property type="evidence" value="ECO:0007669"/>
    <property type="project" value="UniProtKB-EC"/>
</dbReference>
<dbReference type="PROSITE" id="PS51698">
    <property type="entry name" value="U_BOX"/>
    <property type="match status" value="1"/>
</dbReference>
<keyword evidence="15" id="KW-1185">Reference proteome</keyword>
<dbReference type="InterPro" id="IPR017441">
    <property type="entry name" value="Protein_kinase_ATP_BS"/>
</dbReference>
<dbReference type="SUPFAM" id="SSF56112">
    <property type="entry name" value="Protein kinase-like (PK-like)"/>
    <property type="match status" value="1"/>
</dbReference>
<evidence type="ECO:0000256" key="9">
    <source>
        <dbReference type="PROSITE-ProRule" id="PRU10141"/>
    </source>
</evidence>
<evidence type="ECO:0000259" key="13">
    <source>
        <dbReference type="PROSITE" id="PS51698"/>
    </source>
</evidence>
<proteinExistence type="predicted"/>
<dbReference type="InterPro" id="IPR013083">
    <property type="entry name" value="Znf_RING/FYVE/PHD"/>
</dbReference>
<dbReference type="InterPro" id="IPR011009">
    <property type="entry name" value="Kinase-like_dom_sf"/>
</dbReference>
<feature type="coiled-coil region" evidence="10">
    <location>
        <begin position="460"/>
        <end position="522"/>
    </location>
</feature>
<dbReference type="Pfam" id="PF00069">
    <property type="entry name" value="Pkinase"/>
    <property type="match status" value="1"/>
</dbReference>
<dbReference type="OrthoDB" id="1923097at2759"/>
<dbReference type="EC" id="2.3.2.27" evidence="3"/>
<feature type="region of interest" description="Disordered" evidence="11">
    <location>
        <begin position="206"/>
        <end position="229"/>
    </location>
</feature>
<keyword evidence="7" id="KW-0833">Ubl conjugation pathway</keyword>
<feature type="binding site" evidence="9">
    <location>
        <position position="583"/>
    </location>
    <ligand>
        <name>ATP</name>
        <dbReference type="ChEBI" id="CHEBI:30616"/>
    </ligand>
</feature>
<dbReference type="SUPFAM" id="SSF57850">
    <property type="entry name" value="RING/U-box"/>
    <property type="match status" value="1"/>
</dbReference>
<gene>
    <name evidence="14" type="ORF">KP509_05G032300</name>
</gene>
<dbReference type="Gene3D" id="3.30.40.10">
    <property type="entry name" value="Zinc/RING finger domain, C3HC4 (zinc finger)"/>
    <property type="match status" value="1"/>
</dbReference>
<keyword evidence="10" id="KW-0175">Coiled coil</keyword>
<comment type="catalytic activity">
    <reaction evidence="1">
        <text>S-ubiquitinyl-[E2 ubiquitin-conjugating enzyme]-L-cysteine + [acceptor protein]-L-lysine = [E2 ubiquitin-conjugating enzyme]-L-cysteine + N(6)-ubiquitinyl-[acceptor protein]-L-lysine.</text>
        <dbReference type="EC" id="2.3.2.27"/>
    </reaction>
</comment>
<dbReference type="InterPro" id="IPR000719">
    <property type="entry name" value="Prot_kinase_dom"/>
</dbReference>
<dbReference type="PANTHER" id="PTHR45647">
    <property type="entry name" value="OS02G0152300 PROTEIN"/>
    <property type="match status" value="1"/>
</dbReference>
<dbReference type="GO" id="GO:0004672">
    <property type="term" value="F:protein kinase activity"/>
    <property type="evidence" value="ECO:0007669"/>
    <property type="project" value="InterPro"/>
</dbReference>
<dbReference type="Pfam" id="PF00582">
    <property type="entry name" value="Usp"/>
    <property type="match status" value="1"/>
</dbReference>
<keyword evidence="6" id="KW-0418">Kinase</keyword>
<dbReference type="SMART" id="SM00504">
    <property type="entry name" value="Ubox"/>
    <property type="match status" value="1"/>
</dbReference>
<keyword evidence="4" id="KW-0808">Transferase</keyword>
<dbReference type="Proteomes" id="UP000825935">
    <property type="component" value="Chromosome 5"/>
</dbReference>
<evidence type="ECO:0000256" key="10">
    <source>
        <dbReference type="SAM" id="Coils"/>
    </source>
</evidence>
<evidence type="ECO:0000256" key="3">
    <source>
        <dbReference type="ARBA" id="ARBA00012483"/>
    </source>
</evidence>
<evidence type="ECO:0000256" key="7">
    <source>
        <dbReference type="ARBA" id="ARBA00022786"/>
    </source>
</evidence>
<reference evidence="14" key="1">
    <citation type="submission" date="2021-08" db="EMBL/GenBank/DDBJ databases">
        <title>WGS assembly of Ceratopteris richardii.</title>
        <authorList>
            <person name="Marchant D.B."/>
            <person name="Chen G."/>
            <person name="Jenkins J."/>
            <person name="Shu S."/>
            <person name="Leebens-Mack J."/>
            <person name="Grimwood J."/>
            <person name="Schmutz J."/>
            <person name="Soltis P."/>
            <person name="Soltis D."/>
            <person name="Chen Z.-H."/>
        </authorList>
    </citation>
    <scope>NUCLEOTIDE SEQUENCE</scope>
    <source>
        <strain evidence="14">Whitten #5841</strain>
        <tissue evidence="14">Leaf</tissue>
    </source>
</reference>
<organism evidence="14 15">
    <name type="scientific">Ceratopteris richardii</name>
    <name type="common">Triangle waterfern</name>
    <dbReference type="NCBI Taxonomy" id="49495"/>
    <lineage>
        <taxon>Eukaryota</taxon>
        <taxon>Viridiplantae</taxon>
        <taxon>Streptophyta</taxon>
        <taxon>Embryophyta</taxon>
        <taxon>Tracheophyta</taxon>
        <taxon>Polypodiopsida</taxon>
        <taxon>Polypodiidae</taxon>
        <taxon>Polypodiales</taxon>
        <taxon>Pteridineae</taxon>
        <taxon>Pteridaceae</taxon>
        <taxon>Parkerioideae</taxon>
        <taxon>Ceratopteris</taxon>
    </lineage>
</organism>
<dbReference type="InterPro" id="IPR014729">
    <property type="entry name" value="Rossmann-like_a/b/a_fold"/>
</dbReference>
<protein>
    <recommendedName>
        <fullName evidence="3">RING-type E3 ubiquitin transferase</fullName>
        <ecNumber evidence="3">2.3.2.27</ecNumber>
    </recommendedName>
</protein>
<dbReference type="SMART" id="SM00220">
    <property type="entry name" value="S_TKc"/>
    <property type="match status" value="1"/>
</dbReference>
<evidence type="ECO:0000313" key="14">
    <source>
        <dbReference type="EMBL" id="KAH7436712.1"/>
    </source>
</evidence>
<dbReference type="PROSITE" id="PS00107">
    <property type="entry name" value="PROTEIN_KINASE_ATP"/>
    <property type="match status" value="1"/>
</dbReference>
<dbReference type="AlphaFoldDB" id="A0A8T2UMR7"/>
<dbReference type="EMBL" id="CM035410">
    <property type="protein sequence ID" value="KAH7436712.1"/>
    <property type="molecule type" value="Genomic_DNA"/>
</dbReference>
<evidence type="ECO:0000259" key="12">
    <source>
        <dbReference type="PROSITE" id="PS50011"/>
    </source>
</evidence>
<dbReference type="PANTHER" id="PTHR45647:SF139">
    <property type="entry name" value="OS02G0152300 PROTEIN"/>
    <property type="match status" value="1"/>
</dbReference>
<dbReference type="InterPro" id="IPR003613">
    <property type="entry name" value="Ubox_domain"/>
</dbReference>
<dbReference type="Gene3D" id="3.30.200.20">
    <property type="entry name" value="Phosphorylase Kinase, domain 1"/>
    <property type="match status" value="1"/>
</dbReference>
<accession>A0A8T2UMR7</accession>
<evidence type="ECO:0000256" key="6">
    <source>
        <dbReference type="ARBA" id="ARBA00022777"/>
    </source>
</evidence>
<evidence type="ECO:0000256" key="11">
    <source>
        <dbReference type="SAM" id="MobiDB-lite"/>
    </source>
</evidence>
<dbReference type="PROSITE" id="PS00108">
    <property type="entry name" value="PROTEIN_KINASE_ST"/>
    <property type="match status" value="1"/>
</dbReference>
<dbReference type="CDD" id="cd16655">
    <property type="entry name" value="RING-Ubox_WDSUB1-like"/>
    <property type="match status" value="1"/>
</dbReference>
<feature type="domain" description="Protein kinase" evidence="12">
    <location>
        <begin position="556"/>
        <end position="826"/>
    </location>
</feature>
<keyword evidence="8 9" id="KW-0067">ATP-binding</keyword>
<dbReference type="InterPro" id="IPR006016">
    <property type="entry name" value="UspA"/>
</dbReference>
<sequence length="925" mass="103980">MSSSSRSHSYSTPSDISLQNSYSRLTSTPGDIAIAVSKGESSVQAFKWTLDKLVIAGEGKLHLLHVQQPLRVVQTPLGYLPIDQANEESRRQAKQEQHIAAEKVFEKYRKLCGKKKVDMKVHCLEGSSIHEAVVKQVSKLGISKLVVGSSSKSKLKKILKGSKTGAIIAENVPAYCSVMVVRNGKLLSLKGAALDRSCLSVDSSLYPSTVDSSSTPDTKGTSQAECSSPGIHESCGTDLNKSSDCLNSSSRTDSSLPYWTSCCTDCGDEVFEDSSLCKPISDDLHTRHVDGLDNAIKIHRSTLQDSVSDELSKSMSELENVIHMDDQEMKYESIDGESKDLSFPESNLPNEHHPFTPTEFSVGVTNTRIHGGLISLEKDKLEYFANVEKNLKSIITLGTDYDPSFDISEPNIDHQQRTHAESSISRADEVAKHENIITYQQALKVSTDRLEVIYEDKMKYMTLINALSNAKEELEFLKLEVGKAKQEAATERENYKQAINELEEIKGELAKETELRKILERRAWEEKQDLLKMLREPKLQGCSFSFEELKHATNNFSDDFKLGEGGYGGVYKGTLNSVDVAIKVLRPQTNPNQHAAIDGWEQFRNEVEVLSCIRHPHIVQLLGVCQEKACLIYEYMENGCLEDRLRCKNGTTPLPWYIRFSICFEVVVALIFLHKISPKPVVHRDIKPGNILLDKNFVSKLSDAGLARCIPNNMTFDRTVYNETNPVGTLAYIDPDYVRTGTFGPHSDIFALGIVIVQVLTGRPPVGVIDLMERAIKEQKVDQVLDPLAGEWPHQEAVDLARLGLLCAEPRRRERPNLVTHVFPFLKRLHEMAQNVVTLCIKHDGNRNDITPVSFICPLSQEVMRNPHIASDGFTYEFLAIKKWIAHHDLSPMTNMKFSHRNLYKNYILDSKIKQWMRELNWKES</sequence>
<dbReference type="GO" id="GO:0016567">
    <property type="term" value="P:protein ubiquitination"/>
    <property type="evidence" value="ECO:0007669"/>
    <property type="project" value="InterPro"/>
</dbReference>
<feature type="domain" description="U-box" evidence="13">
    <location>
        <begin position="850"/>
        <end position="923"/>
    </location>
</feature>